<comment type="caution">
    <text evidence="1">The sequence shown here is derived from an EMBL/GenBank/DDBJ whole genome shotgun (WGS) entry which is preliminary data.</text>
</comment>
<evidence type="ECO:0000313" key="1">
    <source>
        <dbReference type="EMBL" id="KAJ7568954.1"/>
    </source>
</evidence>
<keyword evidence="2" id="KW-1185">Reference proteome</keyword>
<dbReference type="EMBL" id="CM055092">
    <property type="protein sequence ID" value="KAJ7568954.1"/>
    <property type="molecule type" value="Genomic_DNA"/>
</dbReference>
<gene>
    <name evidence="1" type="ORF">O6H91_01G054400</name>
</gene>
<organism evidence="1 2">
    <name type="scientific">Diphasiastrum complanatum</name>
    <name type="common">Issler's clubmoss</name>
    <name type="synonym">Lycopodium complanatum</name>
    <dbReference type="NCBI Taxonomy" id="34168"/>
    <lineage>
        <taxon>Eukaryota</taxon>
        <taxon>Viridiplantae</taxon>
        <taxon>Streptophyta</taxon>
        <taxon>Embryophyta</taxon>
        <taxon>Tracheophyta</taxon>
        <taxon>Lycopodiopsida</taxon>
        <taxon>Lycopodiales</taxon>
        <taxon>Lycopodiaceae</taxon>
        <taxon>Lycopodioideae</taxon>
        <taxon>Diphasiastrum</taxon>
    </lineage>
</organism>
<sequence>MAAIVDDTIPAPRKGLYRAVVLGGTFDRLHAGHKLLLKTAADLARERVVIGISTGPMLDNKDLSHLIEPLEHRSQAVKDFIKTLKPHLEVQIEPITDPYGPSIVDAELEAIVVSKETLAGGIKVNLKRAERGLSQLQVEVVELLKEDGASEKVSSSSLRKKFKHKHVEA</sequence>
<accession>A0ACC2ER72</accession>
<protein>
    <submittedName>
        <fullName evidence="1">Uncharacterized protein</fullName>
    </submittedName>
</protein>
<reference evidence="2" key="1">
    <citation type="journal article" date="2024" name="Proc. Natl. Acad. Sci. U.S.A.">
        <title>Extraordinary preservation of gene collinearity over three hundred million years revealed in homosporous lycophytes.</title>
        <authorList>
            <person name="Li C."/>
            <person name="Wickell D."/>
            <person name="Kuo L.Y."/>
            <person name="Chen X."/>
            <person name="Nie B."/>
            <person name="Liao X."/>
            <person name="Peng D."/>
            <person name="Ji J."/>
            <person name="Jenkins J."/>
            <person name="Williams M."/>
            <person name="Shu S."/>
            <person name="Plott C."/>
            <person name="Barry K."/>
            <person name="Rajasekar S."/>
            <person name="Grimwood J."/>
            <person name="Han X."/>
            <person name="Sun S."/>
            <person name="Hou Z."/>
            <person name="He W."/>
            <person name="Dai G."/>
            <person name="Sun C."/>
            <person name="Schmutz J."/>
            <person name="Leebens-Mack J.H."/>
            <person name="Li F.W."/>
            <person name="Wang L."/>
        </authorList>
    </citation>
    <scope>NUCLEOTIDE SEQUENCE [LARGE SCALE GENOMIC DNA]</scope>
    <source>
        <strain evidence="2">cv. PW_Plant_1</strain>
    </source>
</reference>
<dbReference type="Proteomes" id="UP001162992">
    <property type="component" value="Chromosome 1"/>
</dbReference>
<proteinExistence type="predicted"/>
<evidence type="ECO:0000313" key="2">
    <source>
        <dbReference type="Proteomes" id="UP001162992"/>
    </source>
</evidence>
<name>A0ACC2ER72_DIPCM</name>